<keyword evidence="1" id="KW-0472">Membrane</keyword>
<dbReference type="EMBL" id="JASVDY010000001">
    <property type="protein sequence ID" value="MDV2468410.1"/>
    <property type="molecule type" value="Genomic_DNA"/>
</dbReference>
<proteinExistence type="predicted"/>
<dbReference type="Proteomes" id="UP001278188">
    <property type="component" value="Unassembled WGS sequence"/>
</dbReference>
<evidence type="ECO:0000313" key="2">
    <source>
        <dbReference type="EMBL" id="MDV2468410.1"/>
    </source>
</evidence>
<comment type="caution">
    <text evidence="2">The sequence shown here is derived from an EMBL/GenBank/DDBJ whole genome shotgun (WGS) entry which is preliminary data.</text>
</comment>
<keyword evidence="3" id="KW-1185">Reference proteome</keyword>
<evidence type="ECO:0000256" key="1">
    <source>
        <dbReference type="SAM" id="Phobius"/>
    </source>
</evidence>
<gene>
    <name evidence="2" type="ORF">QR674_05380</name>
</gene>
<dbReference type="RefSeq" id="WP_171405445.1">
    <property type="nucleotide sequence ID" value="NZ_CP032134.1"/>
</dbReference>
<protein>
    <submittedName>
        <fullName evidence="2">Uncharacterized protein</fullName>
    </submittedName>
</protein>
<evidence type="ECO:0000313" key="3">
    <source>
        <dbReference type="Proteomes" id="UP001278188"/>
    </source>
</evidence>
<feature type="transmembrane region" description="Helical" evidence="1">
    <location>
        <begin position="6"/>
        <end position="24"/>
    </location>
</feature>
<organism evidence="2 3">
    <name type="scientific">Acinetobacter chinensis</name>
    <dbReference type="NCBI Taxonomy" id="2004650"/>
    <lineage>
        <taxon>Bacteria</taxon>
        <taxon>Pseudomonadati</taxon>
        <taxon>Pseudomonadota</taxon>
        <taxon>Gammaproteobacteria</taxon>
        <taxon>Moraxellales</taxon>
        <taxon>Moraxellaceae</taxon>
        <taxon>Acinetobacter</taxon>
    </lineage>
</organism>
<keyword evidence="1" id="KW-1133">Transmembrane helix</keyword>
<keyword evidence="1" id="KW-0812">Transmembrane</keyword>
<name>A0ABU3WDD1_9GAMM</name>
<reference evidence="2 3" key="1">
    <citation type="submission" date="2023-06" db="EMBL/GenBank/DDBJ databases">
        <title>Genomic Analysis of Acinetobacter Strains Recovered from South Australian Aquatic Samples provides Insights into the Circulation of Antibiotic Resistance determinants in the Environment.</title>
        <authorList>
            <person name="Tobin L."/>
            <person name="Jarocki V.M."/>
            <person name="Kenyon J."/>
            <person name="Drigo B."/>
            <person name="Donner E."/>
            <person name="Djordjevic S.P."/>
            <person name="Hamidian M."/>
        </authorList>
    </citation>
    <scope>NUCLEOTIDE SEQUENCE [LARGE SCALE GENOMIC DNA]</scope>
    <source>
        <strain evidence="2 3">SAAc652</strain>
    </source>
</reference>
<accession>A0ABU3WDD1</accession>
<sequence length="46" mass="5323">MKSDSISIMLLFVTFFSFAGWYMAETDNQILAQENSQLKAQTIHHE</sequence>